<evidence type="ECO:0000313" key="1">
    <source>
        <dbReference type="EMBL" id="NHQ72926.1"/>
    </source>
</evidence>
<evidence type="ECO:0008006" key="3">
    <source>
        <dbReference type="Google" id="ProtNLM"/>
    </source>
</evidence>
<comment type="caution">
    <text evidence="1">The sequence shown here is derived from an EMBL/GenBank/DDBJ whole genome shotgun (WGS) entry which is preliminary data.</text>
</comment>
<reference evidence="1" key="1">
    <citation type="submission" date="2020-03" db="EMBL/GenBank/DDBJ databases">
        <title>Roseovarius gahaiensis sp. nov., isolated from Gahai Saline Lake, China.</title>
        <authorList>
            <person name="Sun X."/>
        </authorList>
    </citation>
    <scope>NUCLEOTIDE SEQUENCE</scope>
    <source>
        <strain evidence="1">GH877</strain>
    </source>
</reference>
<dbReference type="RefSeq" id="WP_167192614.1">
    <property type="nucleotide sequence ID" value="NZ_JAAORB010000001.1"/>
</dbReference>
<accession>A0A967BBL0</accession>
<name>A0A967BBL0_9RHOB</name>
<organism evidence="1 2">
    <name type="scientific">Roseovarius gahaiensis</name>
    <dbReference type="NCBI Taxonomy" id="2716691"/>
    <lineage>
        <taxon>Bacteria</taxon>
        <taxon>Pseudomonadati</taxon>
        <taxon>Pseudomonadota</taxon>
        <taxon>Alphaproteobacteria</taxon>
        <taxon>Rhodobacterales</taxon>
        <taxon>Roseobacteraceae</taxon>
        <taxon>Roseovarius</taxon>
    </lineage>
</organism>
<keyword evidence="2" id="KW-1185">Reference proteome</keyword>
<dbReference type="AlphaFoldDB" id="A0A967BBL0"/>
<protein>
    <recommendedName>
        <fullName evidence="3">NADH dehydrogenase</fullName>
    </recommendedName>
</protein>
<evidence type="ECO:0000313" key="2">
    <source>
        <dbReference type="Proteomes" id="UP000639775"/>
    </source>
</evidence>
<proteinExistence type="predicted"/>
<dbReference type="Proteomes" id="UP000639775">
    <property type="component" value="Unassembled WGS sequence"/>
</dbReference>
<gene>
    <name evidence="1" type="ORF">HAT86_00400</name>
</gene>
<dbReference type="EMBL" id="JAAORB010000001">
    <property type="protein sequence ID" value="NHQ72926.1"/>
    <property type="molecule type" value="Genomic_DNA"/>
</dbReference>
<sequence length="84" mass="8775">MSVLPLAACAMTPEGVEPEDIAEYELAVATIGCQLVTEADYQPVELQAGLTREQTTAITSYLLSTDKAERLPDGGVTLTTGACA</sequence>